<dbReference type="AlphaFoldDB" id="A0A8U1EMH9"/>
<gene>
    <name evidence="2" type="primary">LOC120053248</name>
</gene>
<evidence type="ECO:0000313" key="2">
    <source>
        <dbReference type="RefSeq" id="XP_038856320.1"/>
    </source>
</evidence>
<name>A0A8U1EMH9_SALNM</name>
<dbReference type="KEGG" id="snh:120053248"/>
<proteinExistence type="predicted"/>
<keyword evidence="1" id="KW-1185">Reference proteome</keyword>
<dbReference type="Proteomes" id="UP000808372">
    <property type="component" value="Chromosome 9"/>
</dbReference>
<dbReference type="GeneID" id="120053248"/>
<sequence length="123" mass="13778">MCHTNPFVPLTSTDVHARDSRFCFLIKDRGQRPTLEDVDKEQVEGLGDLVELMEKCWDHEPSKRPPFKKCFLVTRGFEKHKKGIRNAVHQVLTKLDSGSKTSGVGALHVSASSKPSGITLYNN</sequence>
<dbReference type="Gene3D" id="1.10.510.10">
    <property type="entry name" value="Transferase(Phosphotransferase) domain 1"/>
    <property type="match status" value="1"/>
</dbReference>
<protein>
    <submittedName>
        <fullName evidence="2">Ankyrin repeat and protein kinase domain-containing protein 1-like</fullName>
    </submittedName>
</protein>
<reference evidence="2" key="1">
    <citation type="submission" date="2025-08" db="UniProtKB">
        <authorList>
            <consortium name="RefSeq"/>
        </authorList>
    </citation>
    <scope>IDENTIFICATION</scope>
    <source>
        <tissue evidence="2">White muscle</tissue>
    </source>
</reference>
<accession>A0A8U1EMH9</accession>
<evidence type="ECO:0000313" key="1">
    <source>
        <dbReference type="Proteomes" id="UP000808372"/>
    </source>
</evidence>
<organism evidence="1 2">
    <name type="scientific">Salvelinus namaycush</name>
    <name type="common">Lake trout</name>
    <name type="synonym">Salmo namaycush</name>
    <dbReference type="NCBI Taxonomy" id="8040"/>
    <lineage>
        <taxon>Eukaryota</taxon>
        <taxon>Metazoa</taxon>
        <taxon>Chordata</taxon>
        <taxon>Craniata</taxon>
        <taxon>Vertebrata</taxon>
        <taxon>Euteleostomi</taxon>
        <taxon>Actinopterygii</taxon>
        <taxon>Neopterygii</taxon>
        <taxon>Teleostei</taxon>
        <taxon>Protacanthopterygii</taxon>
        <taxon>Salmoniformes</taxon>
        <taxon>Salmonidae</taxon>
        <taxon>Salmoninae</taxon>
        <taxon>Salvelinus</taxon>
    </lineage>
</organism>
<dbReference type="RefSeq" id="XP_038856320.1">
    <property type="nucleotide sequence ID" value="XM_039000392.1"/>
</dbReference>